<name>A0ABQ8G7W8_9PEZI</name>
<keyword evidence="2" id="KW-1185">Reference proteome</keyword>
<evidence type="ECO:0008006" key="3">
    <source>
        <dbReference type="Google" id="ProtNLM"/>
    </source>
</evidence>
<gene>
    <name evidence="1" type="ORF">B0J12DRAFT_124414</name>
</gene>
<evidence type="ECO:0000313" key="2">
    <source>
        <dbReference type="Proteomes" id="UP000774617"/>
    </source>
</evidence>
<dbReference type="Proteomes" id="UP000774617">
    <property type="component" value="Unassembled WGS sequence"/>
</dbReference>
<sequence>MDGMLGTFFSFLFGRLESWWEGDASSQKVRTDTCSPPFFVFFFRLDSRMTRRTAGAVCYVMRFCRDIIDDGWGVSLSCLFPFLFVATSSGNPLEMCIPSAFFSLLRRQVGTTTAAAAAAAVVVRGNAWNVGRQGGYASGWLPAG</sequence>
<dbReference type="EMBL" id="JAGTJR010000016">
    <property type="protein sequence ID" value="KAH7047498.1"/>
    <property type="molecule type" value="Genomic_DNA"/>
</dbReference>
<evidence type="ECO:0000313" key="1">
    <source>
        <dbReference type="EMBL" id="KAH7047498.1"/>
    </source>
</evidence>
<reference evidence="1 2" key="1">
    <citation type="journal article" date="2021" name="Nat. Commun.">
        <title>Genetic determinants of endophytism in the Arabidopsis root mycobiome.</title>
        <authorList>
            <person name="Mesny F."/>
            <person name="Miyauchi S."/>
            <person name="Thiergart T."/>
            <person name="Pickel B."/>
            <person name="Atanasova L."/>
            <person name="Karlsson M."/>
            <person name="Huettel B."/>
            <person name="Barry K.W."/>
            <person name="Haridas S."/>
            <person name="Chen C."/>
            <person name="Bauer D."/>
            <person name="Andreopoulos W."/>
            <person name="Pangilinan J."/>
            <person name="LaButti K."/>
            <person name="Riley R."/>
            <person name="Lipzen A."/>
            <person name="Clum A."/>
            <person name="Drula E."/>
            <person name="Henrissat B."/>
            <person name="Kohler A."/>
            <person name="Grigoriev I.V."/>
            <person name="Martin F.M."/>
            <person name="Hacquard S."/>
        </authorList>
    </citation>
    <scope>NUCLEOTIDE SEQUENCE [LARGE SCALE GENOMIC DNA]</scope>
    <source>
        <strain evidence="1 2">MPI-SDFR-AT-0080</strain>
    </source>
</reference>
<accession>A0ABQ8G7W8</accession>
<protein>
    <recommendedName>
        <fullName evidence="3">Secreted protein</fullName>
    </recommendedName>
</protein>
<organism evidence="1 2">
    <name type="scientific">Macrophomina phaseolina</name>
    <dbReference type="NCBI Taxonomy" id="35725"/>
    <lineage>
        <taxon>Eukaryota</taxon>
        <taxon>Fungi</taxon>
        <taxon>Dikarya</taxon>
        <taxon>Ascomycota</taxon>
        <taxon>Pezizomycotina</taxon>
        <taxon>Dothideomycetes</taxon>
        <taxon>Dothideomycetes incertae sedis</taxon>
        <taxon>Botryosphaeriales</taxon>
        <taxon>Botryosphaeriaceae</taxon>
        <taxon>Macrophomina</taxon>
    </lineage>
</organism>
<proteinExistence type="predicted"/>
<comment type="caution">
    <text evidence="1">The sequence shown here is derived from an EMBL/GenBank/DDBJ whole genome shotgun (WGS) entry which is preliminary data.</text>
</comment>